<comment type="caution">
    <text evidence="1">The sequence shown here is derived from an EMBL/GenBank/DDBJ whole genome shotgun (WGS) entry which is preliminary data.</text>
</comment>
<dbReference type="Proteomes" id="UP001141166">
    <property type="component" value="Unassembled WGS sequence"/>
</dbReference>
<dbReference type="AlphaFoldDB" id="A0A9X3XTG5"/>
<accession>A0A9X3XTG5</accession>
<evidence type="ECO:0000313" key="2">
    <source>
        <dbReference type="Proteomes" id="UP001141166"/>
    </source>
</evidence>
<sequence>MNKVIKLYCKKKWFYHLAVFKIRFQYLFNKEKALQTYLLVINDIETNIEKYISIKLRR</sequence>
<dbReference type="EMBL" id="JAMWMK010000017">
    <property type="protein sequence ID" value="MDC4248459.1"/>
    <property type="molecule type" value="Genomic_DNA"/>
</dbReference>
<evidence type="ECO:0000313" key="1">
    <source>
        <dbReference type="EMBL" id="MDC4248459.1"/>
    </source>
</evidence>
<dbReference type="RefSeq" id="WP_016631660.1">
    <property type="nucleotide sequence ID" value="NZ_JAMWMK010000017.1"/>
</dbReference>
<protein>
    <submittedName>
        <fullName evidence="1">Uncharacterized protein</fullName>
    </submittedName>
</protein>
<name>A0A9X3XTG5_ENTFC</name>
<reference evidence="1" key="1">
    <citation type="submission" date="2022-05" db="EMBL/GenBank/DDBJ databases">
        <title>Draft genome sequences of Clostridium perfringens strains isolated from Peru.</title>
        <authorList>
            <person name="Hurtado R."/>
            <person name="Lima L."/>
            <person name="Sousa T."/>
            <person name="Jaiswal A.K."/>
            <person name="Tiwari S."/>
            <person name="Maturrano L."/>
            <person name="Brenig B."/>
            <person name="Azevedo V."/>
        </authorList>
    </citation>
    <scope>NUCLEOTIDE SEQUENCE</scope>
    <source>
        <strain evidence="1">CP4</strain>
    </source>
</reference>
<gene>
    <name evidence="1" type="ORF">M3X98_10445</name>
</gene>
<proteinExistence type="predicted"/>
<organism evidence="1 2">
    <name type="scientific">Enterococcus faecium</name>
    <name type="common">Streptococcus faecium</name>
    <dbReference type="NCBI Taxonomy" id="1352"/>
    <lineage>
        <taxon>Bacteria</taxon>
        <taxon>Bacillati</taxon>
        <taxon>Bacillota</taxon>
        <taxon>Bacilli</taxon>
        <taxon>Lactobacillales</taxon>
        <taxon>Enterococcaceae</taxon>
        <taxon>Enterococcus</taxon>
    </lineage>
</organism>